<dbReference type="EMBL" id="CAMPGE010006400">
    <property type="protein sequence ID" value="CAI2365242.1"/>
    <property type="molecule type" value="Genomic_DNA"/>
</dbReference>
<dbReference type="Proteomes" id="UP001295684">
    <property type="component" value="Unassembled WGS sequence"/>
</dbReference>
<comment type="caution">
    <text evidence="1">The sequence shown here is derived from an EMBL/GenBank/DDBJ whole genome shotgun (WGS) entry which is preliminary data.</text>
</comment>
<evidence type="ECO:0000313" key="1">
    <source>
        <dbReference type="EMBL" id="CAI2365242.1"/>
    </source>
</evidence>
<dbReference type="AlphaFoldDB" id="A0AAD1UDJ4"/>
<sequence length="104" mass="12203">MRFERDRIYCKSRSQLGVKNLIWNCIMGDKICRICEKETLLGNLSSPVVESERSSSETSFKIKFHFFHLINTHWCVLWKKYDLMLIRSCNLQSGRSKVSPSEAL</sequence>
<name>A0AAD1UDJ4_EUPCR</name>
<accession>A0AAD1UDJ4</accession>
<proteinExistence type="predicted"/>
<protein>
    <submittedName>
        <fullName evidence="1">Uncharacterized protein</fullName>
    </submittedName>
</protein>
<gene>
    <name evidence="1" type="ORF">ECRASSUSDP1_LOCUS6593</name>
</gene>
<reference evidence="1" key="1">
    <citation type="submission" date="2023-07" db="EMBL/GenBank/DDBJ databases">
        <authorList>
            <consortium name="AG Swart"/>
            <person name="Singh M."/>
            <person name="Singh A."/>
            <person name="Seah K."/>
            <person name="Emmerich C."/>
        </authorList>
    </citation>
    <scope>NUCLEOTIDE SEQUENCE</scope>
    <source>
        <strain evidence="1">DP1</strain>
    </source>
</reference>
<evidence type="ECO:0000313" key="2">
    <source>
        <dbReference type="Proteomes" id="UP001295684"/>
    </source>
</evidence>
<organism evidence="1 2">
    <name type="scientific">Euplotes crassus</name>
    <dbReference type="NCBI Taxonomy" id="5936"/>
    <lineage>
        <taxon>Eukaryota</taxon>
        <taxon>Sar</taxon>
        <taxon>Alveolata</taxon>
        <taxon>Ciliophora</taxon>
        <taxon>Intramacronucleata</taxon>
        <taxon>Spirotrichea</taxon>
        <taxon>Hypotrichia</taxon>
        <taxon>Euplotida</taxon>
        <taxon>Euplotidae</taxon>
        <taxon>Moneuplotes</taxon>
    </lineage>
</organism>
<keyword evidence="2" id="KW-1185">Reference proteome</keyword>